<dbReference type="InterPro" id="IPR004045">
    <property type="entry name" value="Glutathione_S-Trfase_N"/>
</dbReference>
<reference evidence="2" key="1">
    <citation type="journal article" date="2023" name="Phytobiomes J">
        <title>Deciphering the key players within the bacterial microbiota associated with aerial crown gall tumors on rhododendron: Insights into the gallobiome.</title>
        <authorList>
            <person name="Kuzmanovic N."/>
            <person name="Nesme J."/>
            <person name="Wolf J."/>
            <person name="Neumann-Schaal M."/>
            <person name="Petersen J."/>
            <person name="Fernandez-Gnecco G."/>
            <person name="Sproeer C."/>
            <person name="Bunk B."/>
            <person name="Overmann J."/>
            <person name="Sorensen S.J."/>
            <person name="Idczak E."/>
            <person name="Smalla K."/>
        </authorList>
    </citation>
    <scope>NUCLEOTIDE SEQUENCE</scope>
    <source>
        <strain evidence="2">Rho-11.1</strain>
    </source>
</reference>
<dbReference type="SFLD" id="SFLDG01150">
    <property type="entry name" value="Main.1:_Beta-like"/>
    <property type="match status" value="1"/>
</dbReference>
<dbReference type="InterPro" id="IPR040079">
    <property type="entry name" value="Glutathione_S-Trfase"/>
</dbReference>
<accession>A0AAW9F5Z9</accession>
<dbReference type="Pfam" id="PF13409">
    <property type="entry name" value="GST_N_2"/>
    <property type="match status" value="1"/>
</dbReference>
<dbReference type="AlphaFoldDB" id="A0AAW9F5Z9"/>
<dbReference type="PANTHER" id="PTHR44051:SF21">
    <property type="entry name" value="GLUTATHIONE S-TRANSFERASE FAMILY PROTEIN"/>
    <property type="match status" value="1"/>
</dbReference>
<protein>
    <submittedName>
        <fullName evidence="2">Glutathione S-transferase family protein</fullName>
    </submittedName>
</protein>
<name>A0AAW9F5Z9_9HYPH</name>
<dbReference type="SUPFAM" id="SSF52833">
    <property type="entry name" value="Thioredoxin-like"/>
    <property type="match status" value="1"/>
</dbReference>
<dbReference type="EMBL" id="JAVRAF010000001">
    <property type="protein sequence ID" value="MDX8300754.1"/>
    <property type="molecule type" value="Genomic_DNA"/>
</dbReference>
<dbReference type="PROSITE" id="PS50404">
    <property type="entry name" value="GST_NTER"/>
    <property type="match status" value="1"/>
</dbReference>
<feature type="domain" description="GST N-terminal" evidence="1">
    <location>
        <begin position="1"/>
        <end position="82"/>
    </location>
</feature>
<comment type="caution">
    <text evidence="2">The sequence shown here is derived from an EMBL/GenBank/DDBJ whole genome shotgun (WGS) entry which is preliminary data.</text>
</comment>
<dbReference type="CDD" id="cd03207">
    <property type="entry name" value="GST_C_8"/>
    <property type="match status" value="1"/>
</dbReference>
<dbReference type="SUPFAM" id="SSF47616">
    <property type="entry name" value="GST C-terminal domain-like"/>
    <property type="match status" value="1"/>
</dbReference>
<dbReference type="Gene3D" id="3.40.30.10">
    <property type="entry name" value="Glutaredoxin"/>
    <property type="match status" value="1"/>
</dbReference>
<dbReference type="InterPro" id="IPR036249">
    <property type="entry name" value="Thioredoxin-like_sf"/>
</dbReference>
<evidence type="ECO:0000259" key="1">
    <source>
        <dbReference type="PROSITE" id="PS50404"/>
    </source>
</evidence>
<organism evidence="2">
    <name type="scientific">Agrobacterium rosae</name>
    <dbReference type="NCBI Taxonomy" id="1972867"/>
    <lineage>
        <taxon>Bacteria</taxon>
        <taxon>Pseudomonadati</taxon>
        <taxon>Pseudomonadota</taxon>
        <taxon>Alphaproteobacteria</taxon>
        <taxon>Hyphomicrobiales</taxon>
        <taxon>Rhizobiaceae</taxon>
        <taxon>Rhizobium/Agrobacterium group</taxon>
        <taxon>Agrobacterium</taxon>
    </lineage>
</organism>
<dbReference type="SFLD" id="SFLDS00019">
    <property type="entry name" value="Glutathione_Transferase_(cytos"/>
    <property type="match status" value="1"/>
</dbReference>
<proteinExistence type="predicted"/>
<dbReference type="SFLD" id="SFLDG00358">
    <property type="entry name" value="Main_(cytGST)"/>
    <property type="match status" value="1"/>
</dbReference>
<evidence type="ECO:0000313" key="2">
    <source>
        <dbReference type="EMBL" id="MDX8300754.1"/>
    </source>
</evidence>
<sequence length="209" mass="23256">MSELTFYTNPMSRGRIVRWMLEEVGATYETEYLGYDSDGMKSQAYKAINPMGKVPAIKHGNTVVTECAAICAYLADAFPQANLAPPIMDRGTYYRWFFYVAGPLEMAVTTKAMGFEIGPDKQRMAGCGAYSDVMDTLEQALNANRYVAGDQFTAADVYIGSQISWGLHFGSIEKRQSFVDYLGDIHERPAYKRATQMDNDAVKAQQAAE</sequence>
<dbReference type="PANTHER" id="PTHR44051">
    <property type="entry name" value="GLUTATHIONE S-TRANSFERASE-RELATED"/>
    <property type="match status" value="1"/>
</dbReference>
<gene>
    <name evidence="2" type="ORF">RMR22_00720</name>
</gene>
<dbReference type="RefSeq" id="WP_103583956.1">
    <property type="nucleotide sequence ID" value="NZ_CP192781.1"/>
</dbReference>
<dbReference type="InterPro" id="IPR036282">
    <property type="entry name" value="Glutathione-S-Trfase_C_sf"/>
</dbReference>
<dbReference type="Gene3D" id="1.20.1050.10">
    <property type="match status" value="1"/>
</dbReference>
<dbReference type="CDD" id="cd03046">
    <property type="entry name" value="GST_N_GTT1_like"/>
    <property type="match status" value="1"/>
</dbReference>